<protein>
    <submittedName>
        <fullName evidence="6">Crp/Fnr family transcriptional regulator</fullName>
    </submittedName>
</protein>
<keyword evidence="1" id="KW-0805">Transcription regulation</keyword>
<reference evidence="6 7" key="1">
    <citation type="journal article" date="2019" name="Environ. Microbiol.">
        <title>Species interactions and distinct microbial communities in high Arctic permafrost affected cryosols are associated with the CH4 and CO2 gas fluxes.</title>
        <authorList>
            <person name="Altshuler I."/>
            <person name="Hamel J."/>
            <person name="Turney S."/>
            <person name="Magnuson E."/>
            <person name="Levesque R."/>
            <person name="Greer C."/>
            <person name="Whyte L.G."/>
        </authorList>
    </citation>
    <scope>NUCLEOTIDE SEQUENCE [LARGE SCALE GENOMIC DNA]</scope>
    <source>
        <strain evidence="6 7">S9.3A</strain>
    </source>
</reference>
<dbReference type="SMART" id="SM00419">
    <property type="entry name" value="HTH_CRP"/>
    <property type="match status" value="1"/>
</dbReference>
<dbReference type="InterPro" id="IPR012318">
    <property type="entry name" value="HTH_CRP"/>
</dbReference>
<dbReference type="InterPro" id="IPR000595">
    <property type="entry name" value="cNMP-bd_dom"/>
</dbReference>
<dbReference type="InterPro" id="IPR014710">
    <property type="entry name" value="RmlC-like_jellyroll"/>
</dbReference>
<evidence type="ECO:0000313" key="7">
    <source>
        <dbReference type="Proteomes" id="UP000317722"/>
    </source>
</evidence>
<accession>A0A502CY80</accession>
<dbReference type="AlphaFoldDB" id="A0A502CY80"/>
<dbReference type="Gene3D" id="1.10.10.10">
    <property type="entry name" value="Winged helix-like DNA-binding domain superfamily/Winged helix DNA-binding domain"/>
    <property type="match status" value="1"/>
</dbReference>
<dbReference type="Gene3D" id="2.60.120.10">
    <property type="entry name" value="Jelly Rolls"/>
    <property type="match status" value="1"/>
</dbReference>
<dbReference type="InterPro" id="IPR018490">
    <property type="entry name" value="cNMP-bd_dom_sf"/>
</dbReference>
<dbReference type="OrthoDB" id="892842at2"/>
<dbReference type="SMART" id="SM00100">
    <property type="entry name" value="cNMP"/>
    <property type="match status" value="1"/>
</dbReference>
<dbReference type="EMBL" id="RCZM01000003">
    <property type="protein sequence ID" value="TPG17119.1"/>
    <property type="molecule type" value="Genomic_DNA"/>
</dbReference>
<keyword evidence="2" id="KW-0238">DNA-binding</keyword>
<evidence type="ECO:0000259" key="4">
    <source>
        <dbReference type="PROSITE" id="PS50042"/>
    </source>
</evidence>
<organism evidence="6 7">
    <name type="scientific">Pedococcus bigeumensis</name>
    <dbReference type="NCBI Taxonomy" id="433644"/>
    <lineage>
        <taxon>Bacteria</taxon>
        <taxon>Bacillati</taxon>
        <taxon>Actinomycetota</taxon>
        <taxon>Actinomycetes</taxon>
        <taxon>Micrococcales</taxon>
        <taxon>Intrasporangiaceae</taxon>
        <taxon>Pedococcus</taxon>
    </lineage>
</organism>
<evidence type="ECO:0000256" key="3">
    <source>
        <dbReference type="ARBA" id="ARBA00023163"/>
    </source>
</evidence>
<dbReference type="PANTHER" id="PTHR24567">
    <property type="entry name" value="CRP FAMILY TRANSCRIPTIONAL REGULATORY PROTEIN"/>
    <property type="match status" value="1"/>
</dbReference>
<dbReference type="PANTHER" id="PTHR24567:SF74">
    <property type="entry name" value="HTH-TYPE TRANSCRIPTIONAL REGULATOR ARCR"/>
    <property type="match status" value="1"/>
</dbReference>
<dbReference type="RefSeq" id="WP_140740000.1">
    <property type="nucleotide sequence ID" value="NZ_RCZM01000003.1"/>
</dbReference>
<dbReference type="Pfam" id="PF13545">
    <property type="entry name" value="HTH_Crp_2"/>
    <property type="match status" value="1"/>
</dbReference>
<dbReference type="GO" id="GO:0003677">
    <property type="term" value="F:DNA binding"/>
    <property type="evidence" value="ECO:0007669"/>
    <property type="project" value="UniProtKB-KW"/>
</dbReference>
<dbReference type="Pfam" id="PF00027">
    <property type="entry name" value="cNMP_binding"/>
    <property type="match status" value="1"/>
</dbReference>
<feature type="domain" description="HTH crp-type" evidence="5">
    <location>
        <begin position="140"/>
        <end position="211"/>
    </location>
</feature>
<sequence length="218" mass="24359">MEWQLLRDLSDAERRQVLATARRRQFKRGEILFHEGDPADTVHFIAEGRVMARRTSPMGDSVAFRVIGPGRALGDVALVSSARRRSSTVSALEPTTTLSLTFAEFAQLCEAHPGIQTLLATLLAARVKRLSDHLLEALFLPTDRRVVRRILDLCEQYETGPDRRVVIPLTQTDIAELAGATRPSTNRVLRALETEGLVQLRRGQVEVVDRAGLTRKDR</sequence>
<dbReference type="InterPro" id="IPR036390">
    <property type="entry name" value="WH_DNA-bd_sf"/>
</dbReference>
<dbReference type="GO" id="GO:0003700">
    <property type="term" value="F:DNA-binding transcription factor activity"/>
    <property type="evidence" value="ECO:0007669"/>
    <property type="project" value="TreeGrafter"/>
</dbReference>
<keyword evidence="3" id="KW-0804">Transcription</keyword>
<dbReference type="Proteomes" id="UP000317722">
    <property type="component" value="Unassembled WGS sequence"/>
</dbReference>
<evidence type="ECO:0000256" key="2">
    <source>
        <dbReference type="ARBA" id="ARBA00023125"/>
    </source>
</evidence>
<name>A0A502CY80_9MICO</name>
<dbReference type="PROSITE" id="PS50042">
    <property type="entry name" value="CNMP_BINDING_3"/>
    <property type="match status" value="1"/>
</dbReference>
<comment type="caution">
    <text evidence="6">The sequence shown here is derived from an EMBL/GenBank/DDBJ whole genome shotgun (WGS) entry which is preliminary data.</text>
</comment>
<evidence type="ECO:0000259" key="5">
    <source>
        <dbReference type="PROSITE" id="PS51063"/>
    </source>
</evidence>
<dbReference type="PROSITE" id="PS51063">
    <property type="entry name" value="HTH_CRP_2"/>
    <property type="match status" value="1"/>
</dbReference>
<dbReference type="GO" id="GO:0005829">
    <property type="term" value="C:cytosol"/>
    <property type="evidence" value="ECO:0007669"/>
    <property type="project" value="TreeGrafter"/>
</dbReference>
<proteinExistence type="predicted"/>
<evidence type="ECO:0000313" key="6">
    <source>
        <dbReference type="EMBL" id="TPG17119.1"/>
    </source>
</evidence>
<dbReference type="SUPFAM" id="SSF46785">
    <property type="entry name" value="Winged helix' DNA-binding domain"/>
    <property type="match status" value="1"/>
</dbReference>
<dbReference type="CDD" id="cd00038">
    <property type="entry name" value="CAP_ED"/>
    <property type="match status" value="1"/>
</dbReference>
<keyword evidence="7" id="KW-1185">Reference proteome</keyword>
<feature type="domain" description="Cyclic nucleotide-binding" evidence="4">
    <location>
        <begin position="5"/>
        <end position="108"/>
    </location>
</feature>
<gene>
    <name evidence="6" type="ORF">EAH86_10135</name>
</gene>
<dbReference type="SUPFAM" id="SSF51206">
    <property type="entry name" value="cAMP-binding domain-like"/>
    <property type="match status" value="1"/>
</dbReference>
<evidence type="ECO:0000256" key="1">
    <source>
        <dbReference type="ARBA" id="ARBA00023015"/>
    </source>
</evidence>
<dbReference type="InterPro" id="IPR050397">
    <property type="entry name" value="Env_Response_Regulators"/>
</dbReference>
<dbReference type="InterPro" id="IPR036388">
    <property type="entry name" value="WH-like_DNA-bd_sf"/>
</dbReference>